<evidence type="ECO:0000256" key="8">
    <source>
        <dbReference type="ARBA" id="ARBA00049902"/>
    </source>
</evidence>
<evidence type="ECO:0000313" key="13">
    <source>
        <dbReference type="Proteomes" id="UP001500967"/>
    </source>
</evidence>
<evidence type="ECO:0000256" key="4">
    <source>
        <dbReference type="ARBA" id="ARBA00022679"/>
    </source>
</evidence>
<evidence type="ECO:0000256" key="9">
    <source>
        <dbReference type="SAM" id="MobiDB-lite"/>
    </source>
</evidence>
<dbReference type="InterPro" id="IPR036950">
    <property type="entry name" value="PBP_transglycosylase"/>
</dbReference>
<accession>A0ABN0V368</accession>
<reference evidence="12 13" key="1">
    <citation type="journal article" date="2019" name="Int. J. Syst. Evol. Microbiol.">
        <title>The Global Catalogue of Microorganisms (GCM) 10K type strain sequencing project: providing services to taxonomists for standard genome sequencing and annotation.</title>
        <authorList>
            <consortium name="The Broad Institute Genomics Platform"/>
            <consortium name="The Broad Institute Genome Sequencing Center for Infectious Disease"/>
            <person name="Wu L."/>
            <person name="Ma J."/>
        </authorList>
    </citation>
    <scope>NUCLEOTIDE SEQUENCE [LARGE SCALE GENOMIC DNA]</scope>
    <source>
        <strain evidence="12 13">JCM 10425</strain>
    </source>
</reference>
<evidence type="ECO:0000313" key="12">
    <source>
        <dbReference type="EMBL" id="GAA0272548.1"/>
    </source>
</evidence>
<name>A0ABN0V368_9ACTN</name>
<feature type="compositionally biased region" description="Basic and acidic residues" evidence="9">
    <location>
        <begin position="613"/>
        <end position="624"/>
    </location>
</feature>
<evidence type="ECO:0000259" key="10">
    <source>
        <dbReference type="Pfam" id="PF00905"/>
    </source>
</evidence>
<keyword evidence="5" id="KW-0378">Hydrolase</keyword>
<evidence type="ECO:0000259" key="11">
    <source>
        <dbReference type="Pfam" id="PF00912"/>
    </source>
</evidence>
<keyword evidence="2" id="KW-0645">Protease</keyword>
<evidence type="ECO:0000256" key="6">
    <source>
        <dbReference type="ARBA" id="ARBA00023268"/>
    </source>
</evidence>
<dbReference type="EMBL" id="BAAAGX010000032">
    <property type="protein sequence ID" value="GAA0272548.1"/>
    <property type="molecule type" value="Genomic_DNA"/>
</dbReference>
<dbReference type="InterPro" id="IPR001460">
    <property type="entry name" value="PCN-bd_Tpept"/>
</dbReference>
<feature type="domain" description="Penicillin-binding protein transpeptidase" evidence="10">
    <location>
        <begin position="312"/>
        <end position="570"/>
    </location>
</feature>
<dbReference type="InterPro" id="IPR001264">
    <property type="entry name" value="Glyco_trans_51"/>
</dbReference>
<dbReference type="InterPro" id="IPR012338">
    <property type="entry name" value="Beta-lactam/transpept-like"/>
</dbReference>
<dbReference type="PANTHER" id="PTHR32282:SF34">
    <property type="entry name" value="PENICILLIN-BINDING PROTEIN 1A"/>
    <property type="match status" value="1"/>
</dbReference>
<dbReference type="Gene3D" id="1.10.3810.10">
    <property type="entry name" value="Biosynthetic peptidoglycan transglycosylase-like"/>
    <property type="match status" value="1"/>
</dbReference>
<feature type="domain" description="Glycosyl transferase family 51" evidence="11">
    <location>
        <begin position="48"/>
        <end position="220"/>
    </location>
</feature>
<proteinExistence type="predicted"/>
<feature type="compositionally biased region" description="Polar residues" evidence="9">
    <location>
        <begin position="659"/>
        <end position="669"/>
    </location>
</feature>
<feature type="compositionally biased region" description="Polar residues" evidence="9">
    <location>
        <begin position="675"/>
        <end position="691"/>
    </location>
</feature>
<keyword evidence="13" id="KW-1185">Reference proteome</keyword>
<dbReference type="Pfam" id="PF00912">
    <property type="entry name" value="Transgly"/>
    <property type="match status" value="1"/>
</dbReference>
<feature type="compositionally biased region" description="Pro residues" evidence="9">
    <location>
        <begin position="635"/>
        <end position="644"/>
    </location>
</feature>
<keyword evidence="1" id="KW-0121">Carboxypeptidase</keyword>
<evidence type="ECO:0000256" key="2">
    <source>
        <dbReference type="ARBA" id="ARBA00022670"/>
    </source>
</evidence>
<feature type="region of interest" description="Disordered" evidence="9">
    <location>
        <begin position="613"/>
        <end position="691"/>
    </location>
</feature>
<evidence type="ECO:0000256" key="1">
    <source>
        <dbReference type="ARBA" id="ARBA00022645"/>
    </source>
</evidence>
<dbReference type="PANTHER" id="PTHR32282">
    <property type="entry name" value="BINDING PROTEIN TRANSPEPTIDASE, PUTATIVE-RELATED"/>
    <property type="match status" value="1"/>
</dbReference>
<dbReference type="InterPro" id="IPR050396">
    <property type="entry name" value="Glycosyltr_51/Transpeptidase"/>
</dbReference>
<comment type="catalytic activity">
    <reaction evidence="7">
        <text>Preferential cleavage: (Ac)2-L-Lys-D-Ala-|-D-Ala. Also transpeptidation of peptidyl-alanyl moieties that are N-acyl substituents of D-alanine.</text>
        <dbReference type="EC" id="3.4.16.4"/>
    </reaction>
</comment>
<dbReference type="InterPro" id="IPR023346">
    <property type="entry name" value="Lysozyme-like_dom_sf"/>
</dbReference>
<comment type="catalytic activity">
    <reaction evidence="8">
        <text>[GlcNAc-(1-&gt;4)-Mur2Ac(oyl-L-Ala-gamma-D-Glu-L-Lys-D-Ala-D-Ala)](n)-di-trans,octa-cis-undecaprenyl diphosphate + beta-D-GlcNAc-(1-&gt;4)-Mur2Ac(oyl-L-Ala-gamma-D-Glu-L-Lys-D-Ala-D-Ala)-di-trans,octa-cis-undecaprenyl diphosphate = [GlcNAc-(1-&gt;4)-Mur2Ac(oyl-L-Ala-gamma-D-Glu-L-Lys-D-Ala-D-Ala)](n+1)-di-trans,octa-cis-undecaprenyl diphosphate + di-trans,octa-cis-undecaprenyl diphosphate + H(+)</text>
        <dbReference type="Rhea" id="RHEA:23708"/>
        <dbReference type="Rhea" id="RHEA-COMP:9602"/>
        <dbReference type="Rhea" id="RHEA-COMP:9603"/>
        <dbReference type="ChEBI" id="CHEBI:15378"/>
        <dbReference type="ChEBI" id="CHEBI:58405"/>
        <dbReference type="ChEBI" id="CHEBI:60033"/>
        <dbReference type="ChEBI" id="CHEBI:78435"/>
        <dbReference type="EC" id="2.4.99.28"/>
    </reaction>
</comment>
<evidence type="ECO:0000256" key="5">
    <source>
        <dbReference type="ARBA" id="ARBA00022801"/>
    </source>
</evidence>
<evidence type="ECO:0000256" key="3">
    <source>
        <dbReference type="ARBA" id="ARBA00022676"/>
    </source>
</evidence>
<dbReference type="SUPFAM" id="SSF53955">
    <property type="entry name" value="Lysozyme-like"/>
    <property type="match status" value="1"/>
</dbReference>
<organism evidence="12 13">
    <name type="scientific">Cryptosporangium japonicum</name>
    <dbReference type="NCBI Taxonomy" id="80872"/>
    <lineage>
        <taxon>Bacteria</taxon>
        <taxon>Bacillati</taxon>
        <taxon>Actinomycetota</taxon>
        <taxon>Actinomycetes</taxon>
        <taxon>Cryptosporangiales</taxon>
        <taxon>Cryptosporangiaceae</taxon>
        <taxon>Cryptosporangium</taxon>
    </lineage>
</organism>
<dbReference type="Pfam" id="PF00905">
    <property type="entry name" value="Transpeptidase"/>
    <property type="match status" value="1"/>
</dbReference>
<dbReference type="Proteomes" id="UP001500967">
    <property type="component" value="Unassembled WGS sequence"/>
</dbReference>
<keyword evidence="4" id="KW-0808">Transferase</keyword>
<keyword evidence="6" id="KW-0511">Multifunctional enzyme</keyword>
<comment type="caution">
    <text evidence="12">The sequence shown here is derived from an EMBL/GenBank/DDBJ whole genome shotgun (WGS) entry which is preliminary data.</text>
</comment>
<evidence type="ECO:0000256" key="7">
    <source>
        <dbReference type="ARBA" id="ARBA00034000"/>
    </source>
</evidence>
<gene>
    <name evidence="12" type="ORF">GCM10009539_69930</name>
</gene>
<dbReference type="Gene3D" id="3.40.710.10">
    <property type="entry name" value="DD-peptidase/beta-lactamase superfamily"/>
    <property type="match status" value="1"/>
</dbReference>
<protein>
    <submittedName>
        <fullName evidence="12">Transglycosylase domain-containing protein</fullName>
    </submittedName>
</protein>
<keyword evidence="3" id="KW-0328">Glycosyltransferase</keyword>
<dbReference type="SUPFAM" id="SSF56601">
    <property type="entry name" value="beta-lactamase/transpeptidase-like"/>
    <property type="match status" value="1"/>
</dbReference>
<sequence length="691" mass="74111">MIGVGVTTAVAMLLGLVGGGVAYASTVLPPIPEASGTTQLQFSDNITFATFSAENRVEVPLSKVPKHVQYAVTAVEDPDFENNKGVSFRGTARAVWGLVKGDEGAGGGSTITQQYIRNVFKMTKERSYTRKVKEIILARKLSDTLSKDEILEGYLNTIYFGRGAWGIQQAAQAYFGKNIDKITPEEGAVLAAVIKDPTNFDPANKPESAQGRWGYVLDQMVATGHLDEASRASLAYPKVLPEAKRTGEWRSGSTGILGQKVEAELKKLGFSEQDINTGGLTVLTTISNKAQKAAEKASQEQLKGQDKDMATAMVSIDPKDGAVRAYYGGDRGYGNLDLASASAPHPAGSSFKPYVLAEGVKEGYGIDSKWDGTSGQKFEDREAPLRNSEDDSCGKQCTLTQATVQSINTVYWALTLEVGAKKVARLAEKAGVKTLDGMPVEERISKGINSGIGIGQYSVSVLEQAAGYATFASYGTYHEPYFVSKVLDADGKTVLYNRADNPSQPVQAFDKSVGRDVSYAMQQVYDKSSKNKINRDAAIKTGTQQYQNTDDNAHAWMCGYTPNLATAVWVGSGADKDIKLKDQVNGGRVYGSGIPGRIWSSFMKTTLTGVEKEKFAEPLREGDKLGNAPTEEPDPTPSDTPDPNNPDGQNDGAPWYGDNGQSPSPSDGTNGDGQQGENPDGQQQDGSIWPN</sequence>